<protein>
    <submittedName>
        <fullName evidence="1">Uncharacterized protein</fullName>
    </submittedName>
</protein>
<dbReference type="KEGG" id="mmyr:MXMO3_02622"/>
<evidence type="ECO:0000313" key="2">
    <source>
        <dbReference type="Proteomes" id="UP000258927"/>
    </source>
</evidence>
<organism evidence="1 2">
    <name type="scientific">Maritalea myrionectae</name>
    <dbReference type="NCBI Taxonomy" id="454601"/>
    <lineage>
        <taxon>Bacteria</taxon>
        <taxon>Pseudomonadati</taxon>
        <taxon>Pseudomonadota</taxon>
        <taxon>Alphaproteobacteria</taxon>
        <taxon>Hyphomicrobiales</taxon>
        <taxon>Devosiaceae</taxon>
        <taxon>Maritalea</taxon>
    </lineage>
</organism>
<dbReference type="Proteomes" id="UP000258927">
    <property type="component" value="Chromosome"/>
</dbReference>
<gene>
    <name evidence="1" type="ORF">MXMO3_02622</name>
</gene>
<dbReference type="STRING" id="1122213.GCA_000423365_00258"/>
<reference evidence="1 2" key="1">
    <citation type="submission" date="2017-05" db="EMBL/GenBank/DDBJ databases">
        <title>Genome Analysis of Maritalea myrionectae HL2708#5.</title>
        <authorList>
            <consortium name="Cotde Inc.-PKNU"/>
            <person name="Jang D."/>
            <person name="Oh H.-M."/>
        </authorList>
    </citation>
    <scope>NUCLEOTIDE SEQUENCE [LARGE SCALE GENOMIC DNA]</scope>
    <source>
        <strain evidence="1 2">HL2708#5</strain>
    </source>
</reference>
<accession>A0A2R4MGW6</accession>
<proteinExistence type="predicted"/>
<dbReference type="EMBL" id="CP021330">
    <property type="protein sequence ID" value="AVX05134.1"/>
    <property type="molecule type" value="Genomic_DNA"/>
</dbReference>
<evidence type="ECO:0000313" key="1">
    <source>
        <dbReference type="EMBL" id="AVX05134.1"/>
    </source>
</evidence>
<dbReference type="InterPro" id="IPR021791">
    <property type="entry name" value="Phage_TAC_11"/>
</dbReference>
<dbReference type="AlphaFoldDB" id="A0A2R4MGW6"/>
<dbReference type="RefSeq" id="WP_117396149.1">
    <property type="nucleotide sequence ID" value="NZ_CP021330.1"/>
</dbReference>
<name>A0A2R4MGW6_9HYPH</name>
<dbReference type="Pfam" id="PF11836">
    <property type="entry name" value="Phage_TAC_11"/>
    <property type="match status" value="1"/>
</dbReference>
<sequence>MANPKRGEIDLMIDGQIHTLCLTLGALAELEAKLQLNDLNGLGQRFQEGRISARDIIAILGAGLRGAGHPISDQDLEKKHIEGGAMGAAKAVAQLLHLTFSAPLEQQ</sequence>
<keyword evidence="2" id="KW-1185">Reference proteome</keyword>